<keyword evidence="2" id="KW-1185">Reference proteome</keyword>
<evidence type="ECO:0000313" key="2">
    <source>
        <dbReference type="Proteomes" id="UP001165962"/>
    </source>
</evidence>
<comment type="caution">
    <text evidence="1">The sequence shown here is derived from an EMBL/GenBank/DDBJ whole genome shotgun (WGS) entry which is preliminary data.</text>
</comment>
<evidence type="ECO:0000313" key="1">
    <source>
        <dbReference type="EMBL" id="NHN34863.1"/>
    </source>
</evidence>
<dbReference type="Proteomes" id="UP001165962">
    <property type="component" value="Unassembled WGS sequence"/>
</dbReference>
<accession>A0ABX0JH40</accession>
<proteinExistence type="predicted"/>
<organism evidence="1 2">
    <name type="scientific">Paenibacillus agricola</name>
    <dbReference type="NCBI Taxonomy" id="2716264"/>
    <lineage>
        <taxon>Bacteria</taxon>
        <taxon>Bacillati</taxon>
        <taxon>Bacillota</taxon>
        <taxon>Bacilli</taxon>
        <taxon>Bacillales</taxon>
        <taxon>Paenibacillaceae</taxon>
        <taxon>Paenibacillus</taxon>
    </lineage>
</organism>
<sequence>MNVNRDELKRMIDRIPEQDAVDVLDFIGYLNMKRERETLKNLEQASMTSMDFWNNPVDDEVWNDV</sequence>
<protein>
    <submittedName>
        <fullName evidence="1">DUF2281 domain-containing protein</fullName>
    </submittedName>
</protein>
<name>A0ABX0JH40_9BACL</name>
<gene>
    <name evidence="1" type="ORF">G9U52_34530</name>
</gene>
<dbReference type="RefSeq" id="WP_166156623.1">
    <property type="nucleotide sequence ID" value="NZ_JAAOIW010000023.1"/>
</dbReference>
<dbReference type="EMBL" id="JAAOIW010000023">
    <property type="protein sequence ID" value="NHN34863.1"/>
    <property type="molecule type" value="Genomic_DNA"/>
</dbReference>
<reference evidence="1" key="1">
    <citation type="submission" date="2020-03" db="EMBL/GenBank/DDBJ databases">
        <title>Draft sequencing of Paenibacilllus sp. S3N08.</title>
        <authorList>
            <person name="Kim D.-U."/>
        </authorList>
    </citation>
    <scope>NUCLEOTIDE SEQUENCE</scope>
    <source>
        <strain evidence="1">S3N08</strain>
    </source>
</reference>